<sequence length="459" mass="52105">MTHYRYKTLEADHYTPISIYLALEGQRKFLLESSLKHEETGRYSFIGVDPYYEFIANGNTAKGINLLTNKTKTFTNDPIEALKSLIVHDVTLPFDIPFLAGGVGYIAYDIAKQFENIGIEKHDDLNMPDIHLMFYEKVIVYDHLLQVVHCIAFDRWLTNESLDLDLELNYLIRQIEDQKSPDLSTFHLSSFQSNFSKEQYENKVNTIKKRITEGEVFQVVLSQRLTAQYEGNPFSYYRQLRKNNPSPYMYYIDFQEYCILGTSPESLVKVNDGQVTTNPIAGTRKRGQTKAEDQLLEKELISDEKEIAEHQMLVDLGRNDIGRVAQPGTIHLNKYMAVERYRYVMHIVSEVTGQIDDKLSPLDALKACIPAGTVSGAPKIRAMQIINQLEPNKRGAYSGAVGYLSINGNLDFALAIRTMVLKDGKAHVQAGAGVVYDSDPESEYEETLNKAKALLEVTK</sequence>
<comment type="catalytic activity">
    <reaction evidence="14 15">
        <text>chorismate + L-glutamine = anthranilate + pyruvate + L-glutamate + H(+)</text>
        <dbReference type="Rhea" id="RHEA:21732"/>
        <dbReference type="ChEBI" id="CHEBI:15361"/>
        <dbReference type="ChEBI" id="CHEBI:15378"/>
        <dbReference type="ChEBI" id="CHEBI:16567"/>
        <dbReference type="ChEBI" id="CHEBI:29748"/>
        <dbReference type="ChEBI" id="CHEBI:29985"/>
        <dbReference type="ChEBI" id="CHEBI:58359"/>
        <dbReference type="EC" id="4.1.3.27"/>
    </reaction>
</comment>
<keyword evidence="8 15" id="KW-0479">Metal-binding</keyword>
<keyword evidence="10 15" id="KW-0460">Magnesium</keyword>
<dbReference type="PANTHER" id="PTHR11236:SF48">
    <property type="entry name" value="ISOCHORISMATE SYNTHASE MENF"/>
    <property type="match status" value="1"/>
</dbReference>
<gene>
    <name evidence="15 18" type="primary">trpE</name>
    <name evidence="18" type="ORF">GCM10008935_02860</name>
</gene>
<dbReference type="InterPro" id="IPR005801">
    <property type="entry name" value="ADC_synthase"/>
</dbReference>
<evidence type="ECO:0000256" key="11">
    <source>
        <dbReference type="ARBA" id="ARBA00023141"/>
    </source>
</evidence>
<evidence type="ECO:0000256" key="3">
    <source>
        <dbReference type="ARBA" id="ARBA00009562"/>
    </source>
</evidence>
<dbReference type="InterPro" id="IPR019999">
    <property type="entry name" value="Anth_synth_I-like"/>
</dbReference>
<evidence type="ECO:0000256" key="7">
    <source>
        <dbReference type="ARBA" id="ARBA00022605"/>
    </source>
</evidence>
<reference evidence="18 19" key="1">
    <citation type="journal article" date="2019" name="Int. J. Syst. Evol. Microbiol.">
        <title>The Global Catalogue of Microorganisms (GCM) 10K type strain sequencing project: providing services to taxonomists for standard genome sequencing and annotation.</title>
        <authorList>
            <consortium name="The Broad Institute Genomics Platform"/>
            <consortium name="The Broad Institute Genome Sequencing Center for Infectious Disease"/>
            <person name="Wu L."/>
            <person name="Ma J."/>
        </authorList>
    </citation>
    <scope>NUCLEOTIDE SEQUENCE [LARGE SCALE GENOMIC DNA]</scope>
    <source>
        <strain evidence="18 19">JCM 14193</strain>
    </source>
</reference>
<comment type="function">
    <text evidence="13 15">Part of a heterotetrameric complex that catalyzes the two-step biosynthesis of anthranilate, an intermediate in the biosynthesis of L-tryptophan. In the first step, the glutamine-binding beta subunit (TrpG) of anthranilate synthase (AS) provides the glutamine amidotransferase activity which generates ammonia as a substrate that, along with chorismate, is used in the second step, catalyzed by the large alpha subunit of AS (TrpE) to produce anthranilate. In the absence of TrpG, TrpE can synthesize anthranilate directly from chorismate and high concentrations of ammonia.</text>
</comment>
<evidence type="ECO:0000256" key="4">
    <source>
        <dbReference type="ARBA" id="ARBA00011575"/>
    </source>
</evidence>
<evidence type="ECO:0000313" key="18">
    <source>
        <dbReference type="EMBL" id="GAA0451733.1"/>
    </source>
</evidence>
<dbReference type="NCBIfam" id="TIGR00564">
    <property type="entry name" value="trpE_most"/>
    <property type="match status" value="1"/>
</dbReference>
<dbReference type="PRINTS" id="PR00095">
    <property type="entry name" value="ANTSNTHASEI"/>
</dbReference>
<keyword evidence="19" id="KW-1185">Reference proteome</keyword>
<dbReference type="EC" id="4.1.3.27" evidence="5 15"/>
<keyword evidence="7 15" id="KW-0028">Amino-acid biosynthesis</keyword>
<evidence type="ECO:0000256" key="9">
    <source>
        <dbReference type="ARBA" id="ARBA00022822"/>
    </source>
</evidence>
<evidence type="ECO:0000256" key="1">
    <source>
        <dbReference type="ARBA" id="ARBA00001946"/>
    </source>
</evidence>
<name>A0ABN0ZLI0_9BACI</name>
<dbReference type="Pfam" id="PF00425">
    <property type="entry name" value="Chorismate_bind"/>
    <property type="match status" value="1"/>
</dbReference>
<comment type="caution">
    <text evidence="18">The sequence shown here is derived from an EMBL/GenBank/DDBJ whole genome shotgun (WGS) entry which is preliminary data.</text>
</comment>
<keyword evidence="12 15" id="KW-0456">Lyase</keyword>
<evidence type="ECO:0000256" key="15">
    <source>
        <dbReference type="RuleBase" id="RU364045"/>
    </source>
</evidence>
<comment type="similarity">
    <text evidence="3 15">Belongs to the anthranilate synthase component I family.</text>
</comment>
<dbReference type="Pfam" id="PF04715">
    <property type="entry name" value="Anth_synt_I_N"/>
    <property type="match status" value="1"/>
</dbReference>
<evidence type="ECO:0000313" key="19">
    <source>
        <dbReference type="Proteomes" id="UP001500740"/>
    </source>
</evidence>
<dbReference type="Proteomes" id="UP001500740">
    <property type="component" value="Unassembled WGS sequence"/>
</dbReference>
<evidence type="ECO:0000256" key="2">
    <source>
        <dbReference type="ARBA" id="ARBA00004873"/>
    </source>
</evidence>
<comment type="cofactor">
    <cofactor evidence="1 15">
        <name>Mg(2+)</name>
        <dbReference type="ChEBI" id="CHEBI:18420"/>
    </cofactor>
</comment>
<evidence type="ECO:0000259" key="17">
    <source>
        <dbReference type="Pfam" id="PF04715"/>
    </source>
</evidence>
<evidence type="ECO:0000256" key="13">
    <source>
        <dbReference type="ARBA" id="ARBA00025634"/>
    </source>
</evidence>
<evidence type="ECO:0000256" key="12">
    <source>
        <dbReference type="ARBA" id="ARBA00023239"/>
    </source>
</evidence>
<evidence type="ECO:0000256" key="10">
    <source>
        <dbReference type="ARBA" id="ARBA00022842"/>
    </source>
</evidence>
<proteinExistence type="inferred from homology"/>
<comment type="pathway">
    <text evidence="2 15">Amino-acid biosynthesis; L-tryptophan biosynthesis; L-tryptophan from chorismate: step 1/5.</text>
</comment>
<dbReference type="SUPFAM" id="SSF56322">
    <property type="entry name" value="ADC synthase"/>
    <property type="match status" value="1"/>
</dbReference>
<dbReference type="RefSeq" id="WP_343781295.1">
    <property type="nucleotide sequence ID" value="NZ_BAAACZ010000003.1"/>
</dbReference>
<evidence type="ECO:0000256" key="14">
    <source>
        <dbReference type="ARBA" id="ARBA00047683"/>
    </source>
</evidence>
<evidence type="ECO:0000259" key="16">
    <source>
        <dbReference type="Pfam" id="PF00425"/>
    </source>
</evidence>
<dbReference type="InterPro" id="IPR006805">
    <property type="entry name" value="Anth_synth_I_N"/>
</dbReference>
<organism evidence="18 19">
    <name type="scientific">Alkalibacillus silvisoli</name>
    <dbReference type="NCBI Taxonomy" id="392823"/>
    <lineage>
        <taxon>Bacteria</taxon>
        <taxon>Bacillati</taxon>
        <taxon>Bacillota</taxon>
        <taxon>Bacilli</taxon>
        <taxon>Bacillales</taxon>
        <taxon>Bacillaceae</taxon>
        <taxon>Alkalibacillus</taxon>
    </lineage>
</organism>
<evidence type="ECO:0000256" key="6">
    <source>
        <dbReference type="ARBA" id="ARBA00020653"/>
    </source>
</evidence>
<dbReference type="InterPro" id="IPR005256">
    <property type="entry name" value="Anth_synth_I_PabB"/>
</dbReference>
<protein>
    <recommendedName>
        <fullName evidence="6 15">Anthranilate synthase component 1</fullName>
        <ecNumber evidence="5 15">4.1.3.27</ecNumber>
    </recommendedName>
</protein>
<accession>A0ABN0ZLI0</accession>
<dbReference type="Gene3D" id="3.60.120.10">
    <property type="entry name" value="Anthranilate synthase"/>
    <property type="match status" value="1"/>
</dbReference>
<dbReference type="PANTHER" id="PTHR11236">
    <property type="entry name" value="AMINOBENZOATE/ANTHRANILATE SYNTHASE"/>
    <property type="match status" value="1"/>
</dbReference>
<feature type="domain" description="Chorismate-utilising enzyme C-terminal" evidence="16">
    <location>
        <begin position="197"/>
        <end position="450"/>
    </location>
</feature>
<dbReference type="EMBL" id="BAAACZ010000003">
    <property type="protein sequence ID" value="GAA0451733.1"/>
    <property type="molecule type" value="Genomic_DNA"/>
</dbReference>
<keyword evidence="9 15" id="KW-0822">Tryptophan biosynthesis</keyword>
<evidence type="ECO:0000256" key="8">
    <source>
        <dbReference type="ARBA" id="ARBA00022723"/>
    </source>
</evidence>
<feature type="domain" description="Anthranilate synthase component I N-terminal" evidence="17">
    <location>
        <begin position="13"/>
        <end position="146"/>
    </location>
</feature>
<keyword evidence="11 15" id="KW-0057">Aromatic amino acid biosynthesis</keyword>
<comment type="subunit">
    <text evidence="4 15">Heterotetramer consisting of two non-identical subunits: a beta subunit (TrpG) and a large alpha subunit (TrpE).</text>
</comment>
<evidence type="ECO:0000256" key="5">
    <source>
        <dbReference type="ARBA" id="ARBA00012266"/>
    </source>
</evidence>
<dbReference type="InterPro" id="IPR015890">
    <property type="entry name" value="Chorismate_C"/>
</dbReference>